<keyword evidence="1" id="KW-0547">Nucleotide-binding</keyword>
<dbReference type="PROSITE" id="PS50011">
    <property type="entry name" value="PROTEIN_KINASE_DOM"/>
    <property type="match status" value="1"/>
</dbReference>
<dbReference type="Pfam" id="PF00069">
    <property type="entry name" value="Pkinase"/>
    <property type="match status" value="1"/>
</dbReference>
<reference evidence="4" key="2">
    <citation type="journal article" date="2015" name="Data Brief">
        <title>Shoot transcriptome of the giant reed, Arundo donax.</title>
        <authorList>
            <person name="Barrero R.A."/>
            <person name="Guerrero F.D."/>
            <person name="Moolhuijzen P."/>
            <person name="Goolsby J.A."/>
            <person name="Tidwell J."/>
            <person name="Bellgard S.E."/>
            <person name="Bellgard M.I."/>
        </authorList>
    </citation>
    <scope>NUCLEOTIDE SEQUENCE</scope>
    <source>
        <tissue evidence="4">Shoot tissue taken approximately 20 cm above the soil surface</tissue>
    </source>
</reference>
<keyword evidence="2" id="KW-0067">ATP-binding</keyword>
<dbReference type="PROSITE" id="PS00108">
    <property type="entry name" value="PROTEIN_KINASE_ST"/>
    <property type="match status" value="1"/>
</dbReference>
<dbReference type="InterPro" id="IPR050528">
    <property type="entry name" value="L-type_Lectin-RKs"/>
</dbReference>
<name>A0A0A9FX26_ARUDO</name>
<proteinExistence type="predicted"/>
<evidence type="ECO:0000256" key="2">
    <source>
        <dbReference type="ARBA" id="ARBA00022840"/>
    </source>
</evidence>
<organism evidence="4">
    <name type="scientific">Arundo donax</name>
    <name type="common">Giant reed</name>
    <name type="synonym">Donax arundinaceus</name>
    <dbReference type="NCBI Taxonomy" id="35708"/>
    <lineage>
        <taxon>Eukaryota</taxon>
        <taxon>Viridiplantae</taxon>
        <taxon>Streptophyta</taxon>
        <taxon>Embryophyta</taxon>
        <taxon>Tracheophyta</taxon>
        <taxon>Spermatophyta</taxon>
        <taxon>Magnoliopsida</taxon>
        <taxon>Liliopsida</taxon>
        <taxon>Poales</taxon>
        <taxon>Poaceae</taxon>
        <taxon>PACMAD clade</taxon>
        <taxon>Arundinoideae</taxon>
        <taxon>Arundineae</taxon>
        <taxon>Arundo</taxon>
    </lineage>
</organism>
<accession>A0A0A9FX26</accession>
<evidence type="ECO:0000256" key="1">
    <source>
        <dbReference type="ARBA" id="ARBA00022741"/>
    </source>
</evidence>
<dbReference type="AlphaFoldDB" id="A0A0A9FX26"/>
<dbReference type="InterPro" id="IPR008271">
    <property type="entry name" value="Ser/Thr_kinase_AS"/>
</dbReference>
<dbReference type="SUPFAM" id="SSF56112">
    <property type="entry name" value="Protein kinase-like (PK-like)"/>
    <property type="match status" value="1"/>
</dbReference>
<dbReference type="InterPro" id="IPR011009">
    <property type="entry name" value="Kinase-like_dom_sf"/>
</dbReference>
<evidence type="ECO:0000313" key="4">
    <source>
        <dbReference type="EMBL" id="JAE16817.1"/>
    </source>
</evidence>
<dbReference type="GO" id="GO:0005524">
    <property type="term" value="F:ATP binding"/>
    <property type="evidence" value="ECO:0007669"/>
    <property type="project" value="UniProtKB-KW"/>
</dbReference>
<dbReference type="Gene3D" id="1.10.510.10">
    <property type="entry name" value="Transferase(Phosphotransferase) domain 1"/>
    <property type="match status" value="1"/>
</dbReference>
<evidence type="ECO:0000259" key="3">
    <source>
        <dbReference type="PROSITE" id="PS50011"/>
    </source>
</evidence>
<sequence>MDSFDDEIKVISQVRQRNLVELVGWCNDGNKHHLLLVYELVPEGSLDEHLHVGRSWLLWHTRYNIILNLGRALWYLHDDSVLHGDIKPCNILLDSRHVAKLADFGLARFIDQGVELKTTRNVAGTLGYVDPDFITTGRRSKESDVYSFGIV</sequence>
<dbReference type="EMBL" id="GBRH01181079">
    <property type="protein sequence ID" value="JAE16817.1"/>
    <property type="molecule type" value="Transcribed_RNA"/>
</dbReference>
<feature type="domain" description="Protein kinase" evidence="3">
    <location>
        <begin position="1"/>
        <end position="151"/>
    </location>
</feature>
<reference evidence="4" key="1">
    <citation type="submission" date="2014-09" db="EMBL/GenBank/DDBJ databases">
        <authorList>
            <person name="Magalhaes I.L.F."/>
            <person name="Oliveira U."/>
            <person name="Santos F.R."/>
            <person name="Vidigal T.H.D.A."/>
            <person name="Brescovit A.D."/>
            <person name="Santos A.J."/>
        </authorList>
    </citation>
    <scope>NUCLEOTIDE SEQUENCE</scope>
    <source>
        <tissue evidence="4">Shoot tissue taken approximately 20 cm above the soil surface</tissue>
    </source>
</reference>
<protein>
    <recommendedName>
        <fullName evidence="3">Protein kinase domain-containing protein</fullName>
    </recommendedName>
</protein>
<dbReference type="SMART" id="SM00220">
    <property type="entry name" value="S_TKc"/>
    <property type="match status" value="1"/>
</dbReference>
<dbReference type="GO" id="GO:0004672">
    <property type="term" value="F:protein kinase activity"/>
    <property type="evidence" value="ECO:0007669"/>
    <property type="project" value="InterPro"/>
</dbReference>
<dbReference type="PANTHER" id="PTHR27007">
    <property type="match status" value="1"/>
</dbReference>
<dbReference type="InterPro" id="IPR000719">
    <property type="entry name" value="Prot_kinase_dom"/>
</dbReference>